<comment type="caution">
    <text evidence="9">The sequence shown here is derived from an EMBL/GenBank/DDBJ whole genome shotgun (WGS) entry which is preliminary data.</text>
</comment>
<keyword evidence="4 7" id="KW-0812">Transmembrane</keyword>
<sequence length="425" mass="45940">MLSGLLKTNGFKSLIAAQIISGLGDWLSIIAIMTMVGLKWNATPIEVSLIMLCLALPMVFLGPIAGAFADRFNRKLLMILSDLIRAGLILLLATADSILTVYICLLAIGTISTIFIPSKNGKLKELVDNHHIKSAISITTMIDSGTKILGPLLSGMLVSFLEVKTIFYLDSFSFLFSALLLLFLPKEKSRVTTVSTEIKKGIKPSFRKDLAIGIKFITSNLFMLTGMIFLGLSLLILQLADSQLIILIRELELASSNLFGYIVTASGTGMFLSGYILAKKTDYQPFISMLFGVCGIGISFGMMSLFTYFNVSHPNLWGSAFGFLGGFTATYVLVPYQAYIQAITPVQLTGRVFGVINSVTTTATIIGPLLGGWLSTILGVYITFLVSACLLILAAIIGWVTRNRLDRGEKIDSKSQSKASGTATS</sequence>
<feature type="transmembrane region" description="Helical" evidence="7">
    <location>
        <begin position="12"/>
        <end position="36"/>
    </location>
</feature>
<dbReference type="PANTHER" id="PTHR43266">
    <property type="entry name" value="MACROLIDE-EFFLUX PROTEIN"/>
    <property type="match status" value="1"/>
</dbReference>
<dbReference type="EMBL" id="JBBMFN010000014">
    <property type="protein sequence ID" value="MEQ2465664.1"/>
    <property type="molecule type" value="Genomic_DNA"/>
</dbReference>
<feature type="transmembrane region" description="Helical" evidence="7">
    <location>
        <begin position="317"/>
        <end position="340"/>
    </location>
</feature>
<keyword evidence="10" id="KW-1185">Reference proteome</keyword>
<accession>A0ABV1F169</accession>
<evidence type="ECO:0000256" key="5">
    <source>
        <dbReference type="ARBA" id="ARBA00022989"/>
    </source>
</evidence>
<evidence type="ECO:0000256" key="3">
    <source>
        <dbReference type="ARBA" id="ARBA00022475"/>
    </source>
</evidence>
<dbReference type="Pfam" id="PF05977">
    <property type="entry name" value="MFS_3"/>
    <property type="match status" value="1"/>
</dbReference>
<feature type="transmembrane region" description="Helical" evidence="7">
    <location>
        <begin position="352"/>
        <end position="374"/>
    </location>
</feature>
<dbReference type="InterPro" id="IPR010290">
    <property type="entry name" value="TM_effector"/>
</dbReference>
<dbReference type="Proteomes" id="UP001465426">
    <property type="component" value="Unassembled WGS sequence"/>
</dbReference>
<evidence type="ECO:0000256" key="4">
    <source>
        <dbReference type="ARBA" id="ARBA00022692"/>
    </source>
</evidence>
<feature type="transmembrane region" description="Helical" evidence="7">
    <location>
        <begin position="380"/>
        <end position="400"/>
    </location>
</feature>
<proteinExistence type="predicted"/>
<evidence type="ECO:0000313" key="9">
    <source>
        <dbReference type="EMBL" id="MEQ2465664.1"/>
    </source>
</evidence>
<protein>
    <submittedName>
        <fullName evidence="9">MFS transporter</fullName>
    </submittedName>
</protein>
<keyword evidence="2" id="KW-0813">Transport</keyword>
<dbReference type="SUPFAM" id="SSF103473">
    <property type="entry name" value="MFS general substrate transporter"/>
    <property type="match status" value="1"/>
</dbReference>
<dbReference type="InterPro" id="IPR036259">
    <property type="entry name" value="MFS_trans_sf"/>
</dbReference>
<organism evidence="9 10">
    <name type="scientific">Niallia hominis</name>
    <dbReference type="NCBI Taxonomy" id="3133173"/>
    <lineage>
        <taxon>Bacteria</taxon>
        <taxon>Bacillati</taxon>
        <taxon>Bacillota</taxon>
        <taxon>Bacilli</taxon>
        <taxon>Bacillales</taxon>
        <taxon>Bacillaceae</taxon>
        <taxon>Niallia</taxon>
    </lineage>
</organism>
<dbReference type="RefSeq" id="WP_048717749.1">
    <property type="nucleotide sequence ID" value="NZ_JBBMFN010000014.1"/>
</dbReference>
<dbReference type="CDD" id="cd06173">
    <property type="entry name" value="MFS_MefA_like"/>
    <property type="match status" value="1"/>
</dbReference>
<feature type="transmembrane region" description="Helical" evidence="7">
    <location>
        <begin position="258"/>
        <end position="278"/>
    </location>
</feature>
<dbReference type="PANTHER" id="PTHR43266:SF2">
    <property type="entry name" value="MAJOR FACILITATOR SUPERFAMILY (MFS) PROFILE DOMAIN-CONTAINING PROTEIN"/>
    <property type="match status" value="1"/>
</dbReference>
<evidence type="ECO:0000256" key="2">
    <source>
        <dbReference type="ARBA" id="ARBA00022448"/>
    </source>
</evidence>
<dbReference type="Gene3D" id="1.20.1250.20">
    <property type="entry name" value="MFS general substrate transporter like domains"/>
    <property type="match status" value="1"/>
</dbReference>
<evidence type="ECO:0000256" key="6">
    <source>
        <dbReference type="ARBA" id="ARBA00023136"/>
    </source>
</evidence>
<reference evidence="9 10" key="1">
    <citation type="submission" date="2024-03" db="EMBL/GenBank/DDBJ databases">
        <title>Human intestinal bacterial collection.</title>
        <authorList>
            <person name="Pauvert C."/>
            <person name="Hitch T.C.A."/>
            <person name="Clavel T."/>
        </authorList>
    </citation>
    <scope>NUCLEOTIDE SEQUENCE [LARGE SCALE GENOMIC DNA]</scope>
    <source>
        <strain evidence="9 10">CLA-SR-H024</strain>
    </source>
</reference>
<keyword evidence="5 7" id="KW-1133">Transmembrane helix</keyword>
<feature type="transmembrane region" description="Helical" evidence="7">
    <location>
        <begin position="99"/>
        <end position="117"/>
    </location>
</feature>
<evidence type="ECO:0000256" key="1">
    <source>
        <dbReference type="ARBA" id="ARBA00004651"/>
    </source>
</evidence>
<feature type="transmembrane region" description="Helical" evidence="7">
    <location>
        <begin position="216"/>
        <end position="238"/>
    </location>
</feature>
<evidence type="ECO:0000256" key="7">
    <source>
        <dbReference type="SAM" id="Phobius"/>
    </source>
</evidence>
<feature type="transmembrane region" description="Helical" evidence="7">
    <location>
        <begin position="290"/>
        <end position="311"/>
    </location>
</feature>
<evidence type="ECO:0000313" key="10">
    <source>
        <dbReference type="Proteomes" id="UP001465426"/>
    </source>
</evidence>
<dbReference type="InterPro" id="IPR020846">
    <property type="entry name" value="MFS_dom"/>
</dbReference>
<evidence type="ECO:0000259" key="8">
    <source>
        <dbReference type="PROSITE" id="PS50850"/>
    </source>
</evidence>
<gene>
    <name evidence="9" type="ORF">WMO63_08285</name>
</gene>
<feature type="domain" description="Major facilitator superfamily (MFS) profile" evidence="8">
    <location>
        <begin position="1"/>
        <end position="406"/>
    </location>
</feature>
<comment type="subcellular location">
    <subcellularLocation>
        <location evidence="1">Cell membrane</location>
        <topology evidence="1">Multi-pass membrane protein</topology>
    </subcellularLocation>
</comment>
<feature type="transmembrane region" description="Helical" evidence="7">
    <location>
        <begin position="166"/>
        <end position="184"/>
    </location>
</feature>
<keyword evidence="6 7" id="KW-0472">Membrane</keyword>
<feature type="transmembrane region" description="Helical" evidence="7">
    <location>
        <begin position="48"/>
        <end position="69"/>
    </location>
</feature>
<dbReference type="PROSITE" id="PS50850">
    <property type="entry name" value="MFS"/>
    <property type="match status" value="1"/>
</dbReference>
<name>A0ABV1F169_9BACI</name>
<keyword evidence="3" id="KW-1003">Cell membrane</keyword>